<dbReference type="GO" id="GO:0005829">
    <property type="term" value="C:cytosol"/>
    <property type="evidence" value="ECO:0007669"/>
    <property type="project" value="TreeGrafter"/>
</dbReference>
<dbReference type="InterPro" id="IPR036249">
    <property type="entry name" value="Thioredoxin-like_sf"/>
</dbReference>
<evidence type="ECO:0000256" key="1">
    <source>
        <dbReference type="ARBA" id="ARBA00008987"/>
    </source>
</evidence>
<reference evidence="3 4" key="1">
    <citation type="submission" date="2017-12" db="EMBL/GenBank/DDBJ databases">
        <title>Sequencing, de novo assembly and annotation of complete genome of a new Thraustochytrid species, strain FCC1311.</title>
        <authorList>
            <person name="Sedici K."/>
            <person name="Godart F."/>
            <person name="Aiese Cigliano R."/>
            <person name="Sanseverino W."/>
            <person name="Barakat M."/>
            <person name="Ortet P."/>
            <person name="Marechal E."/>
            <person name="Cagnac O."/>
            <person name="Amato A."/>
        </authorList>
    </citation>
    <scope>NUCLEOTIDE SEQUENCE [LARGE SCALE GENOMIC DNA]</scope>
</reference>
<gene>
    <name evidence="3" type="ORF">FCC1311_084332</name>
</gene>
<comment type="similarity">
    <text evidence="1">Belongs to the thioredoxin family.</text>
</comment>
<dbReference type="Proteomes" id="UP000241890">
    <property type="component" value="Unassembled WGS sequence"/>
</dbReference>
<comment type="caution">
    <text evidence="3">The sequence shown here is derived from an EMBL/GenBank/DDBJ whole genome shotgun (WGS) entry which is preliminary data.</text>
</comment>
<name>A0A2R5GR24_9STRA</name>
<dbReference type="AlphaFoldDB" id="A0A2R5GR24"/>
<dbReference type="SUPFAM" id="SSF52833">
    <property type="entry name" value="Thioredoxin-like"/>
    <property type="match status" value="1"/>
</dbReference>
<evidence type="ECO:0000313" key="3">
    <source>
        <dbReference type="EMBL" id="GBG32208.1"/>
    </source>
</evidence>
<dbReference type="PANTHER" id="PTHR12452">
    <property type="entry name" value="42-9-9 PROTEIN-RELATED"/>
    <property type="match status" value="1"/>
</dbReference>
<evidence type="ECO:0000259" key="2">
    <source>
        <dbReference type="Pfam" id="PF06110"/>
    </source>
</evidence>
<dbReference type="Gene3D" id="3.40.30.10">
    <property type="entry name" value="Glutaredoxin"/>
    <property type="match status" value="1"/>
</dbReference>
<dbReference type="GO" id="GO:0047134">
    <property type="term" value="F:protein-disulfide reductase [NAD(P)H] activity"/>
    <property type="evidence" value="ECO:0007669"/>
    <property type="project" value="InterPro"/>
</dbReference>
<evidence type="ECO:0000313" key="4">
    <source>
        <dbReference type="Proteomes" id="UP000241890"/>
    </source>
</evidence>
<sequence length="105" mass="12326">MYSKEDGTRWCPDCEESDPILQEATEHAPAAVQFIEVELTRDEWKVDPGAEHFLRKEPYNVTGIPTMMLWNPTEKKCEKRFNEADLVQLENVSEFFRRFATDRDA</sequence>
<organism evidence="3 4">
    <name type="scientific">Hondaea fermentalgiana</name>
    <dbReference type="NCBI Taxonomy" id="2315210"/>
    <lineage>
        <taxon>Eukaryota</taxon>
        <taxon>Sar</taxon>
        <taxon>Stramenopiles</taxon>
        <taxon>Bigyra</taxon>
        <taxon>Labyrinthulomycetes</taxon>
        <taxon>Thraustochytrida</taxon>
        <taxon>Thraustochytriidae</taxon>
        <taxon>Hondaea</taxon>
    </lineage>
</organism>
<feature type="domain" description="Thioredoxin" evidence="2">
    <location>
        <begin position="5"/>
        <end position="88"/>
    </location>
</feature>
<protein>
    <submittedName>
        <fullName evidence="3">Thioredoxin domain-containing protein 17</fullName>
    </submittedName>
</protein>
<dbReference type="PANTHER" id="PTHR12452:SF0">
    <property type="entry name" value="THIOREDOXIN DOMAIN-CONTAINING PROTEIN 17"/>
    <property type="match status" value="1"/>
</dbReference>
<dbReference type="InterPro" id="IPR045108">
    <property type="entry name" value="TXNDC17-like"/>
</dbReference>
<accession>A0A2R5GR24</accession>
<dbReference type="OrthoDB" id="78947at2759"/>
<keyword evidence="4" id="KW-1185">Reference proteome</keyword>
<dbReference type="EMBL" id="BEYU01000116">
    <property type="protein sequence ID" value="GBG32208.1"/>
    <property type="molecule type" value="Genomic_DNA"/>
</dbReference>
<proteinExistence type="inferred from homology"/>
<dbReference type="Pfam" id="PF06110">
    <property type="entry name" value="TXD17-like_Trx"/>
    <property type="match status" value="1"/>
</dbReference>
<dbReference type="InParanoid" id="A0A2R5GR24"/>
<dbReference type="InterPro" id="IPR010357">
    <property type="entry name" value="TXNDC17_dom"/>
</dbReference>